<evidence type="ECO:0000256" key="1">
    <source>
        <dbReference type="SAM" id="SignalP"/>
    </source>
</evidence>
<keyword evidence="4" id="KW-1185">Reference proteome</keyword>
<dbReference type="Pfam" id="PF11396">
    <property type="entry name" value="PepSY_like"/>
    <property type="match status" value="1"/>
</dbReference>
<comment type="caution">
    <text evidence="3">The sequence shown here is derived from an EMBL/GenBank/DDBJ whole genome shotgun (WGS) entry which is preliminary data.</text>
</comment>
<reference evidence="3 4" key="1">
    <citation type="submission" date="2019-01" db="EMBL/GenBank/DDBJ databases">
        <title>Spirosoma flava sp. nov., a propanil-degrading bacterium isolated from herbicide-contaminated soil.</title>
        <authorList>
            <person name="Zhang L."/>
            <person name="Jiang J.-D."/>
        </authorList>
    </citation>
    <scope>NUCLEOTIDE SEQUENCE [LARGE SCALE GENOMIC DNA]</scope>
    <source>
        <strain evidence="3 4">TY50</strain>
    </source>
</reference>
<dbReference type="Proteomes" id="UP000290407">
    <property type="component" value="Unassembled WGS sequence"/>
</dbReference>
<protein>
    <recommendedName>
        <fullName evidence="2">Putative beta-lactamase-inhibitor-like PepSY-like domain-containing protein</fullName>
    </recommendedName>
</protein>
<evidence type="ECO:0000259" key="2">
    <source>
        <dbReference type="Pfam" id="PF11396"/>
    </source>
</evidence>
<accession>A0A4Q2UCI4</accession>
<dbReference type="Gene3D" id="3.10.450.360">
    <property type="match status" value="1"/>
</dbReference>
<dbReference type="EMBL" id="SBLB01000012">
    <property type="protein sequence ID" value="RYC66737.1"/>
    <property type="molecule type" value="Genomic_DNA"/>
</dbReference>
<feature type="domain" description="Putative beta-lactamase-inhibitor-like PepSY-like" evidence="2">
    <location>
        <begin position="66"/>
        <end position="147"/>
    </location>
</feature>
<gene>
    <name evidence="3" type="ORF">EQG79_28290</name>
</gene>
<dbReference type="RefSeq" id="WP_129606200.1">
    <property type="nucleotide sequence ID" value="NZ_SBLB01000012.1"/>
</dbReference>
<name>A0A4Q2UCI4_9BACT</name>
<feature type="chain" id="PRO_5020663471" description="Putative beta-lactamase-inhibitor-like PepSY-like domain-containing protein" evidence="1">
    <location>
        <begin position="24"/>
        <end position="150"/>
    </location>
</feature>
<dbReference type="InterPro" id="IPR021533">
    <property type="entry name" value="PepSY-like"/>
</dbReference>
<feature type="signal peptide" evidence="1">
    <location>
        <begin position="1"/>
        <end position="23"/>
    </location>
</feature>
<evidence type="ECO:0000313" key="4">
    <source>
        <dbReference type="Proteomes" id="UP000290407"/>
    </source>
</evidence>
<evidence type="ECO:0000313" key="3">
    <source>
        <dbReference type="EMBL" id="RYC66737.1"/>
    </source>
</evidence>
<organism evidence="3 4">
    <name type="scientific">Spirosoma sordidisoli</name>
    <dbReference type="NCBI Taxonomy" id="2502893"/>
    <lineage>
        <taxon>Bacteria</taxon>
        <taxon>Pseudomonadati</taxon>
        <taxon>Bacteroidota</taxon>
        <taxon>Cytophagia</taxon>
        <taxon>Cytophagales</taxon>
        <taxon>Cytophagaceae</taxon>
        <taxon>Spirosoma</taxon>
    </lineage>
</organism>
<dbReference type="SUPFAM" id="SSF160574">
    <property type="entry name" value="BT0923-like"/>
    <property type="match status" value="1"/>
</dbReference>
<sequence length="150" mass="15912">MKTILFAGLLSGFALSVALPTNARPALTTARVVGLADETPAAVKATIARLYPTAKNVKFEKEDGDYEAGFKHNGKSMSVVLDAKGTVKETETEIPVNALPAAVRDYVAKQMPGKKIKEAAEIVDANGTKKYEAEVGGKDLMFDTSGKPLN</sequence>
<keyword evidence="1" id="KW-0732">Signal</keyword>
<dbReference type="AlphaFoldDB" id="A0A4Q2UCI4"/>
<proteinExistence type="predicted"/>